<dbReference type="PANTHER" id="PTHR45753:SF6">
    <property type="entry name" value="ASPARTATE CARBAMOYLTRANSFERASE"/>
    <property type="match status" value="1"/>
</dbReference>
<dbReference type="FunFam" id="3.40.50.1370:FF:000011">
    <property type="entry name" value="Aspartate carbamoyltransferase"/>
    <property type="match status" value="1"/>
</dbReference>
<dbReference type="NCBIfam" id="TIGR00670">
    <property type="entry name" value="asp_carb_tr"/>
    <property type="match status" value="1"/>
</dbReference>
<evidence type="ECO:0000256" key="5">
    <source>
        <dbReference type="ARBA" id="ARBA00043884"/>
    </source>
</evidence>
<evidence type="ECO:0000313" key="11">
    <source>
        <dbReference type="Proteomes" id="UP000247922"/>
    </source>
</evidence>
<keyword evidence="11" id="KW-1185">Reference proteome</keyword>
<evidence type="ECO:0000256" key="6">
    <source>
        <dbReference type="ARBA" id="ARBA00048859"/>
    </source>
</evidence>
<dbReference type="InterPro" id="IPR006132">
    <property type="entry name" value="Asp/Orn_carbamoyltranf_P-bd"/>
</dbReference>
<dbReference type="EMBL" id="QJJR01000002">
    <property type="protein sequence ID" value="PXW92592.1"/>
    <property type="molecule type" value="Genomic_DNA"/>
</dbReference>
<dbReference type="RefSeq" id="WP_110250471.1">
    <property type="nucleotide sequence ID" value="NZ_QJJR01000002.1"/>
</dbReference>
<feature type="binding site" evidence="7">
    <location>
        <position position="132"/>
    </location>
    <ligand>
        <name>carbamoyl phosphate</name>
        <dbReference type="ChEBI" id="CHEBI:58228"/>
    </ligand>
</feature>
<dbReference type="PROSITE" id="PS00097">
    <property type="entry name" value="CARBAMOYLTRANSFERASE"/>
    <property type="match status" value="1"/>
</dbReference>
<feature type="binding site" evidence="7">
    <location>
        <position position="52"/>
    </location>
    <ligand>
        <name>carbamoyl phosphate</name>
        <dbReference type="ChEBI" id="CHEBI:58228"/>
    </ligand>
</feature>
<dbReference type="Gene3D" id="3.40.50.1370">
    <property type="entry name" value="Aspartate/ornithine carbamoyltransferase"/>
    <property type="match status" value="2"/>
</dbReference>
<evidence type="ECO:0000256" key="1">
    <source>
        <dbReference type="ARBA" id="ARBA00004852"/>
    </source>
</evidence>
<dbReference type="Pfam" id="PF00185">
    <property type="entry name" value="OTCace"/>
    <property type="match status" value="1"/>
</dbReference>
<dbReference type="UniPathway" id="UPA00070">
    <property type="reaction ID" value="UER00116"/>
</dbReference>
<feature type="binding site" evidence="7">
    <location>
        <position position="101"/>
    </location>
    <ligand>
        <name>carbamoyl phosphate</name>
        <dbReference type="ChEBI" id="CHEBI:58228"/>
    </ligand>
</feature>
<keyword evidence="3 7" id="KW-0808">Transferase</keyword>
<comment type="catalytic activity">
    <reaction evidence="6 7">
        <text>carbamoyl phosphate + L-aspartate = N-carbamoyl-L-aspartate + phosphate + H(+)</text>
        <dbReference type="Rhea" id="RHEA:20013"/>
        <dbReference type="ChEBI" id="CHEBI:15378"/>
        <dbReference type="ChEBI" id="CHEBI:29991"/>
        <dbReference type="ChEBI" id="CHEBI:32814"/>
        <dbReference type="ChEBI" id="CHEBI:43474"/>
        <dbReference type="ChEBI" id="CHEBI:58228"/>
        <dbReference type="EC" id="2.1.3.2"/>
    </reaction>
</comment>
<dbReference type="GO" id="GO:0006520">
    <property type="term" value="P:amino acid metabolic process"/>
    <property type="evidence" value="ECO:0007669"/>
    <property type="project" value="InterPro"/>
</dbReference>
<evidence type="ECO:0000256" key="7">
    <source>
        <dbReference type="HAMAP-Rule" id="MF_00001"/>
    </source>
</evidence>
<dbReference type="NCBIfam" id="NF002032">
    <property type="entry name" value="PRK00856.1"/>
    <property type="match status" value="1"/>
</dbReference>
<evidence type="ECO:0000256" key="2">
    <source>
        <dbReference type="ARBA" id="ARBA00008896"/>
    </source>
</evidence>
<dbReference type="PRINTS" id="PR00100">
    <property type="entry name" value="AOTCASE"/>
</dbReference>
<feature type="binding site" evidence="7">
    <location>
        <position position="212"/>
    </location>
    <ligand>
        <name>L-aspartate</name>
        <dbReference type="ChEBI" id="CHEBI:29991"/>
    </ligand>
</feature>
<dbReference type="GO" id="GO:0004070">
    <property type="term" value="F:aspartate carbamoyltransferase activity"/>
    <property type="evidence" value="ECO:0007669"/>
    <property type="project" value="UniProtKB-UniRule"/>
</dbReference>
<accession>A0A2V3WUE9</accession>
<dbReference type="InterPro" id="IPR036901">
    <property type="entry name" value="Asp/Orn_carbamoylTrfase_sf"/>
</dbReference>
<organism evidence="10 11">
    <name type="scientific">Streptohalobacillus salinus</name>
    <dbReference type="NCBI Taxonomy" id="621096"/>
    <lineage>
        <taxon>Bacteria</taxon>
        <taxon>Bacillati</taxon>
        <taxon>Bacillota</taxon>
        <taxon>Bacilli</taxon>
        <taxon>Bacillales</taxon>
        <taxon>Bacillaceae</taxon>
        <taxon>Streptohalobacillus</taxon>
    </lineage>
</organism>
<name>A0A2V3WUE9_9BACI</name>
<dbReference type="AlphaFoldDB" id="A0A2V3WUE9"/>
<evidence type="ECO:0000256" key="4">
    <source>
        <dbReference type="ARBA" id="ARBA00022975"/>
    </source>
</evidence>
<dbReference type="GO" id="GO:0006207">
    <property type="term" value="P:'de novo' pyrimidine nucleobase biosynthetic process"/>
    <property type="evidence" value="ECO:0007669"/>
    <property type="project" value="InterPro"/>
</dbReference>
<dbReference type="PANTHER" id="PTHR45753">
    <property type="entry name" value="ORNITHINE CARBAMOYLTRANSFERASE, MITOCHONDRIAL"/>
    <property type="match status" value="1"/>
</dbReference>
<keyword evidence="4 7" id="KW-0665">Pyrimidine biosynthesis</keyword>
<feature type="binding site" evidence="7">
    <location>
        <position position="162"/>
    </location>
    <ligand>
        <name>L-aspartate</name>
        <dbReference type="ChEBI" id="CHEBI:29991"/>
    </ligand>
</feature>
<comment type="caution">
    <text evidence="10">The sequence shown here is derived from an EMBL/GenBank/DDBJ whole genome shotgun (WGS) entry which is preliminary data.</text>
</comment>
<feature type="binding site" evidence="7">
    <location>
        <position position="79"/>
    </location>
    <ligand>
        <name>L-aspartate</name>
        <dbReference type="ChEBI" id="CHEBI:29991"/>
    </ligand>
</feature>
<comment type="function">
    <text evidence="5 7">Catalyzes the condensation of carbamoyl phosphate and aspartate to form carbamoyl aspartate and inorganic phosphate, the committed step in the de novo pyrimidine nucleotide biosynthesis pathway.</text>
</comment>
<dbReference type="GO" id="GO:0016597">
    <property type="term" value="F:amino acid binding"/>
    <property type="evidence" value="ECO:0007669"/>
    <property type="project" value="InterPro"/>
</dbReference>
<gene>
    <name evidence="7" type="primary">pyrB</name>
    <name evidence="10" type="ORF">DES38_102173</name>
</gene>
<dbReference type="SUPFAM" id="SSF53671">
    <property type="entry name" value="Aspartate/ornithine carbamoyltransferase"/>
    <property type="match status" value="1"/>
</dbReference>
<feature type="binding site" evidence="7">
    <location>
        <position position="51"/>
    </location>
    <ligand>
        <name>carbamoyl phosphate</name>
        <dbReference type="ChEBI" id="CHEBI:58228"/>
    </ligand>
</feature>
<sequence length="311" mass="35566">MRNFVSMKNMEKDAILNLLHTVQLIKTKNYQPNYKGQDLFVANLFFEPSTRTKMSFEVAEKRLGFHVLDFEVNTSSVTKGESIYDTAKTYQAIGANLIVVRHQEEHTARKLSETLDIPVINAGDGCGEHPTQCLLDLYTMYESFDSFNDLNVLIVGDILHSRVARSNAYALKTLGANVFLSSKASWQDDRLDFPYIDLDEGLKICDVAMFLRVQRERHEEKEVGDDVDYLKQYGLTTERYQLLKDEAIVMHPAPVNRGVEIEDELVEAPKSKIFRQMENGVYARMAILDLLLSKGEINNGYPIEERLLRAK</sequence>
<dbReference type="Pfam" id="PF02729">
    <property type="entry name" value="OTCace_N"/>
    <property type="match status" value="1"/>
</dbReference>
<dbReference type="HAMAP" id="MF_00001">
    <property type="entry name" value="Asp_carb_tr"/>
    <property type="match status" value="1"/>
</dbReference>
<dbReference type="InterPro" id="IPR006131">
    <property type="entry name" value="Asp_carbamoyltransf_Asp/Orn-bd"/>
</dbReference>
<feature type="domain" description="Aspartate/ornithine carbamoyltransferase Asp/Orn-binding" evidence="8">
    <location>
        <begin position="149"/>
        <end position="290"/>
    </location>
</feature>
<comment type="similarity">
    <text evidence="2 7">Belongs to the aspartate/ornithine carbamoyltransferase superfamily. ATCase family.</text>
</comment>
<feature type="domain" description="Aspartate/ornithine carbamoyltransferase carbamoyl-P binding" evidence="9">
    <location>
        <begin position="2"/>
        <end position="142"/>
    </location>
</feature>
<proteinExistence type="inferred from homology"/>
<comment type="subunit">
    <text evidence="7">Heterododecamer (2C3:3R2) of six catalytic PyrB chains organized as two trimers (C3), and six regulatory PyrI chains organized as three dimers (R2).</text>
</comment>
<dbReference type="PRINTS" id="PR00101">
    <property type="entry name" value="ATCASE"/>
</dbReference>
<feature type="binding site" evidence="7">
    <location>
        <position position="129"/>
    </location>
    <ligand>
        <name>carbamoyl phosphate</name>
        <dbReference type="ChEBI" id="CHEBI:58228"/>
    </ligand>
</feature>
<dbReference type="GO" id="GO:0005829">
    <property type="term" value="C:cytosol"/>
    <property type="evidence" value="ECO:0007669"/>
    <property type="project" value="TreeGrafter"/>
</dbReference>
<evidence type="ECO:0000313" key="10">
    <source>
        <dbReference type="EMBL" id="PXW92592.1"/>
    </source>
</evidence>
<dbReference type="EC" id="2.1.3.2" evidence="7"/>
<evidence type="ECO:0000259" key="9">
    <source>
        <dbReference type="Pfam" id="PF02729"/>
    </source>
</evidence>
<dbReference type="OrthoDB" id="9774690at2"/>
<reference evidence="10 11" key="1">
    <citation type="submission" date="2018-05" db="EMBL/GenBank/DDBJ databases">
        <title>Genomic Encyclopedia of Type Strains, Phase IV (KMG-IV): sequencing the most valuable type-strain genomes for metagenomic binning, comparative biology and taxonomic classification.</title>
        <authorList>
            <person name="Goeker M."/>
        </authorList>
    </citation>
    <scope>NUCLEOTIDE SEQUENCE [LARGE SCALE GENOMIC DNA]</scope>
    <source>
        <strain evidence="10 11">DSM 22440</strain>
    </source>
</reference>
<feature type="binding site" evidence="7">
    <location>
        <position position="253"/>
    </location>
    <ligand>
        <name>carbamoyl phosphate</name>
        <dbReference type="ChEBI" id="CHEBI:58228"/>
    </ligand>
</feature>
<feature type="binding site" evidence="7">
    <location>
        <position position="254"/>
    </location>
    <ligand>
        <name>carbamoyl phosphate</name>
        <dbReference type="ChEBI" id="CHEBI:58228"/>
    </ligand>
</feature>
<dbReference type="GO" id="GO:0044205">
    <property type="term" value="P:'de novo' UMP biosynthetic process"/>
    <property type="evidence" value="ECO:0007669"/>
    <property type="project" value="UniProtKB-UniRule"/>
</dbReference>
<evidence type="ECO:0000256" key="3">
    <source>
        <dbReference type="ARBA" id="ARBA00022679"/>
    </source>
</evidence>
<comment type="pathway">
    <text evidence="1 7">Pyrimidine metabolism; UMP biosynthesis via de novo pathway; (S)-dihydroorotate from bicarbonate: step 2/3.</text>
</comment>
<evidence type="ECO:0000259" key="8">
    <source>
        <dbReference type="Pfam" id="PF00185"/>
    </source>
</evidence>
<dbReference type="InterPro" id="IPR002082">
    <property type="entry name" value="Asp_carbamoyltransf"/>
</dbReference>
<protein>
    <recommendedName>
        <fullName evidence="7">Aspartate carbamoyltransferase</fullName>
        <ecNumber evidence="7">2.1.3.2</ecNumber>
    </recommendedName>
    <alternativeName>
        <fullName evidence="7">Aspartate transcarbamylase</fullName>
        <shortName evidence="7">ATCase</shortName>
    </alternativeName>
</protein>
<dbReference type="InterPro" id="IPR006130">
    <property type="entry name" value="Asp/Orn_carbamoylTrfase"/>
</dbReference>
<dbReference type="Proteomes" id="UP000247922">
    <property type="component" value="Unassembled WGS sequence"/>
</dbReference>